<keyword evidence="5" id="KW-0812">Transmembrane</keyword>
<dbReference type="GO" id="GO:0061630">
    <property type="term" value="F:ubiquitin protein ligase activity"/>
    <property type="evidence" value="ECO:0007669"/>
    <property type="project" value="InterPro"/>
</dbReference>
<protein>
    <recommendedName>
        <fullName evidence="6">RING-type domain-containing protein</fullName>
    </recommendedName>
</protein>
<organism evidence="7">
    <name type="scientific">Arcella intermedia</name>
    <dbReference type="NCBI Taxonomy" id="1963864"/>
    <lineage>
        <taxon>Eukaryota</taxon>
        <taxon>Amoebozoa</taxon>
        <taxon>Tubulinea</taxon>
        <taxon>Elardia</taxon>
        <taxon>Arcellinida</taxon>
        <taxon>Sphaerothecina</taxon>
        <taxon>Arcellidae</taxon>
        <taxon>Arcella</taxon>
    </lineage>
</organism>
<evidence type="ECO:0000256" key="3">
    <source>
        <dbReference type="ARBA" id="ARBA00022833"/>
    </source>
</evidence>
<dbReference type="AlphaFoldDB" id="A0A6B2LIJ0"/>
<evidence type="ECO:0000256" key="2">
    <source>
        <dbReference type="ARBA" id="ARBA00022771"/>
    </source>
</evidence>
<keyword evidence="2 4" id="KW-0863">Zinc-finger</keyword>
<name>A0A6B2LIJ0_9EUKA</name>
<dbReference type="InterPro" id="IPR017907">
    <property type="entry name" value="Znf_RING_CS"/>
</dbReference>
<dbReference type="GO" id="GO:0008270">
    <property type="term" value="F:zinc ion binding"/>
    <property type="evidence" value="ECO:0007669"/>
    <property type="project" value="UniProtKB-KW"/>
</dbReference>
<dbReference type="PROSITE" id="PS00518">
    <property type="entry name" value="ZF_RING_1"/>
    <property type="match status" value="1"/>
</dbReference>
<keyword evidence="3" id="KW-0862">Zinc</keyword>
<dbReference type="EMBL" id="GIBP01007688">
    <property type="protein sequence ID" value="NDV36657.1"/>
    <property type="molecule type" value="Transcribed_RNA"/>
</dbReference>
<evidence type="ECO:0000256" key="1">
    <source>
        <dbReference type="ARBA" id="ARBA00022723"/>
    </source>
</evidence>
<reference evidence="7" key="1">
    <citation type="journal article" date="2020" name="J. Eukaryot. Microbiol.">
        <title>De novo Sequencing, Assembly and Annotation of the Transcriptome for the Free-Living Testate Amoeba Arcella intermedia.</title>
        <authorList>
            <person name="Ribeiro G.M."/>
            <person name="Porfirio-Sousa A.L."/>
            <person name="Maurer-Alcala X.X."/>
            <person name="Katz L.A."/>
            <person name="Lahr D.J.G."/>
        </authorList>
    </citation>
    <scope>NUCLEOTIDE SEQUENCE</scope>
</reference>
<dbReference type="PROSITE" id="PS50089">
    <property type="entry name" value="ZF_RING_2"/>
    <property type="match status" value="1"/>
</dbReference>
<sequence length="213" mass="24630">MEGVGTEVLILWGGFICLVGLNLWSWLAQRYPTTFNRDSLRPRRLHLTESCPICLESVNYAIATNCGHQFCGNCISRFLEHSNYNVSCPICRCSISVLIENFLPGESNTEEGTQYIHVIDQFNRNTGVIPRTFEDYIRDSPVMITYYLSFLGSNSVSIVVRIRQIFLLVFLLYFISPFDLIPESMFDVLALIHDLVLLLILILLMRRFFLRMR</sequence>
<evidence type="ECO:0000256" key="5">
    <source>
        <dbReference type="SAM" id="Phobius"/>
    </source>
</evidence>
<proteinExistence type="predicted"/>
<accession>A0A6B2LIJ0</accession>
<dbReference type="PANTHER" id="PTHR22894:SF5">
    <property type="entry name" value="RING-TYPE DOMAIN-CONTAINING PROTEIN"/>
    <property type="match status" value="1"/>
</dbReference>
<keyword evidence="5" id="KW-0472">Membrane</keyword>
<feature type="transmembrane region" description="Helical" evidence="5">
    <location>
        <begin position="6"/>
        <end position="27"/>
    </location>
</feature>
<keyword evidence="1" id="KW-0479">Metal-binding</keyword>
<dbReference type="Gene3D" id="3.30.40.10">
    <property type="entry name" value="Zinc/RING finger domain, C3HC4 (zinc finger)"/>
    <property type="match status" value="1"/>
</dbReference>
<keyword evidence="5" id="KW-1133">Transmembrane helix</keyword>
<feature type="transmembrane region" description="Helical" evidence="5">
    <location>
        <begin position="158"/>
        <end position="176"/>
    </location>
</feature>
<dbReference type="PANTHER" id="PTHR22894">
    <property type="entry name" value="RING-TYPE DOMAIN-CONTAINING PROTEIN"/>
    <property type="match status" value="1"/>
</dbReference>
<feature type="transmembrane region" description="Helical" evidence="5">
    <location>
        <begin position="188"/>
        <end position="209"/>
    </location>
</feature>
<feature type="domain" description="RING-type" evidence="6">
    <location>
        <begin position="51"/>
        <end position="92"/>
    </location>
</feature>
<dbReference type="Pfam" id="PF13923">
    <property type="entry name" value="zf-C3HC4_2"/>
    <property type="match status" value="1"/>
</dbReference>
<dbReference type="SUPFAM" id="SSF57850">
    <property type="entry name" value="RING/U-box"/>
    <property type="match status" value="1"/>
</dbReference>
<dbReference type="InterPro" id="IPR013083">
    <property type="entry name" value="Znf_RING/FYVE/PHD"/>
</dbReference>
<dbReference type="InterPro" id="IPR001841">
    <property type="entry name" value="Znf_RING"/>
</dbReference>
<evidence type="ECO:0000259" key="6">
    <source>
        <dbReference type="PROSITE" id="PS50089"/>
    </source>
</evidence>
<dbReference type="SMART" id="SM00184">
    <property type="entry name" value="RING"/>
    <property type="match status" value="1"/>
</dbReference>
<evidence type="ECO:0000313" key="7">
    <source>
        <dbReference type="EMBL" id="NDV36657.1"/>
    </source>
</evidence>
<evidence type="ECO:0000256" key="4">
    <source>
        <dbReference type="PROSITE-ProRule" id="PRU00175"/>
    </source>
</evidence>
<dbReference type="InterPro" id="IPR038896">
    <property type="entry name" value="RNF170"/>
</dbReference>